<sequence>MIKTTTHNDLIQYIYDELALGEKQLFEQTLAQNHELAEHCAELLILQEKLNVELKVPSEKTINSILTYSKNLSLQQ</sequence>
<dbReference type="AlphaFoldDB" id="A0A369QB41"/>
<gene>
    <name evidence="1" type="ORF">AHMF7616_00252</name>
</gene>
<evidence type="ECO:0000313" key="1">
    <source>
        <dbReference type="EMBL" id="RDC61672.1"/>
    </source>
</evidence>
<dbReference type="EMBL" id="QASA01000001">
    <property type="protein sequence ID" value="RDC61672.1"/>
    <property type="molecule type" value="Genomic_DNA"/>
</dbReference>
<organism evidence="1 2">
    <name type="scientific">Adhaeribacter pallidiroseus</name>
    <dbReference type="NCBI Taxonomy" id="2072847"/>
    <lineage>
        <taxon>Bacteria</taxon>
        <taxon>Pseudomonadati</taxon>
        <taxon>Bacteroidota</taxon>
        <taxon>Cytophagia</taxon>
        <taxon>Cytophagales</taxon>
        <taxon>Hymenobacteraceae</taxon>
        <taxon>Adhaeribacter</taxon>
    </lineage>
</organism>
<comment type="caution">
    <text evidence="1">The sequence shown here is derived from an EMBL/GenBank/DDBJ whole genome shotgun (WGS) entry which is preliminary data.</text>
</comment>
<dbReference type="Proteomes" id="UP000253919">
    <property type="component" value="Unassembled WGS sequence"/>
</dbReference>
<proteinExistence type="predicted"/>
<keyword evidence="2" id="KW-1185">Reference proteome</keyword>
<dbReference type="RefSeq" id="WP_115371239.1">
    <property type="nucleotide sequence ID" value="NZ_QASA01000001.1"/>
</dbReference>
<accession>A0A369QB41</accession>
<protein>
    <submittedName>
        <fullName evidence="1">Uncharacterized protein</fullName>
    </submittedName>
</protein>
<dbReference type="OrthoDB" id="982713at2"/>
<reference evidence="1 2" key="1">
    <citation type="submission" date="2018-04" db="EMBL/GenBank/DDBJ databases">
        <title>Adhaeribacter sp. HMF7616 genome sequencing and assembly.</title>
        <authorList>
            <person name="Kang H."/>
            <person name="Kang J."/>
            <person name="Cha I."/>
            <person name="Kim H."/>
            <person name="Joh K."/>
        </authorList>
    </citation>
    <scope>NUCLEOTIDE SEQUENCE [LARGE SCALE GENOMIC DNA]</scope>
    <source>
        <strain evidence="1 2">HMF7616</strain>
    </source>
</reference>
<evidence type="ECO:0000313" key="2">
    <source>
        <dbReference type="Proteomes" id="UP000253919"/>
    </source>
</evidence>
<name>A0A369QB41_9BACT</name>